<proteinExistence type="predicted"/>
<evidence type="ECO:0000256" key="1">
    <source>
        <dbReference type="SAM" id="MobiDB-lite"/>
    </source>
</evidence>
<sequence length="176" mass="19496">MSESQTKDQKNTHISSKHQGLRVKSAKEDTLMGEDMRMKVMQGSQNQFPQQSTDGVSKRNVSRRAVPEDGAATPARRIPRITSQGLTCVPGALAQQLTLQEPGNWKEAQKQLLRYQLAGHNQLLLLCPDLRQERQQGQESSQWNKGSDCMGLSPEKGTCVPSETVCLHTAPSETIQ</sequence>
<evidence type="ECO:0000313" key="2">
    <source>
        <dbReference type="EMBL" id="EGW11851.1"/>
    </source>
</evidence>
<feature type="compositionally biased region" description="Basic and acidic residues" evidence="1">
    <location>
        <begin position="25"/>
        <end position="38"/>
    </location>
</feature>
<feature type="region of interest" description="Disordered" evidence="1">
    <location>
        <begin position="1"/>
        <end position="79"/>
    </location>
</feature>
<reference evidence="3" key="1">
    <citation type="journal article" date="2011" name="Nat. Biotechnol.">
        <title>The genomic sequence of the Chinese hamster ovary (CHO)-K1 cell line.</title>
        <authorList>
            <person name="Xu X."/>
            <person name="Nagarajan H."/>
            <person name="Lewis N.E."/>
            <person name="Pan S."/>
            <person name="Cai Z."/>
            <person name="Liu X."/>
            <person name="Chen W."/>
            <person name="Xie M."/>
            <person name="Wang W."/>
            <person name="Hammond S."/>
            <person name="Andersen M.R."/>
            <person name="Neff N."/>
            <person name="Passarelli B."/>
            <person name="Koh W."/>
            <person name="Fan H.C."/>
            <person name="Wang J."/>
            <person name="Gui Y."/>
            <person name="Lee K.H."/>
            <person name="Betenbaugh M.J."/>
            <person name="Quake S.R."/>
            <person name="Famili I."/>
            <person name="Palsson B.O."/>
            <person name="Wang J."/>
        </authorList>
    </citation>
    <scope>NUCLEOTIDE SEQUENCE [LARGE SCALE GENOMIC DNA]</scope>
    <source>
        <strain evidence="3">CHO K1 cell line</strain>
    </source>
</reference>
<dbReference type="InParanoid" id="G3I176"/>
<gene>
    <name evidence="2" type="ORF">I79_017125</name>
</gene>
<dbReference type="AlphaFoldDB" id="G3I176"/>
<dbReference type="Proteomes" id="UP000001075">
    <property type="component" value="Unassembled WGS sequence"/>
</dbReference>
<protein>
    <submittedName>
        <fullName evidence="2">Fibrocystin</fullName>
    </submittedName>
</protein>
<dbReference type="EMBL" id="JH001052">
    <property type="protein sequence ID" value="EGW11851.1"/>
    <property type="molecule type" value="Genomic_DNA"/>
</dbReference>
<dbReference type="PaxDb" id="10029-XP_007631446.1"/>
<feature type="compositionally biased region" description="Basic and acidic residues" evidence="1">
    <location>
        <begin position="1"/>
        <end position="11"/>
    </location>
</feature>
<evidence type="ECO:0000313" key="3">
    <source>
        <dbReference type="Proteomes" id="UP000001075"/>
    </source>
</evidence>
<organism evidence="2 3">
    <name type="scientific">Cricetulus griseus</name>
    <name type="common">Chinese hamster</name>
    <name type="synonym">Cricetulus barabensis griseus</name>
    <dbReference type="NCBI Taxonomy" id="10029"/>
    <lineage>
        <taxon>Eukaryota</taxon>
        <taxon>Metazoa</taxon>
        <taxon>Chordata</taxon>
        <taxon>Craniata</taxon>
        <taxon>Vertebrata</taxon>
        <taxon>Euteleostomi</taxon>
        <taxon>Mammalia</taxon>
        <taxon>Eutheria</taxon>
        <taxon>Euarchontoglires</taxon>
        <taxon>Glires</taxon>
        <taxon>Rodentia</taxon>
        <taxon>Myomorpha</taxon>
        <taxon>Muroidea</taxon>
        <taxon>Cricetidae</taxon>
        <taxon>Cricetinae</taxon>
        <taxon>Cricetulus</taxon>
    </lineage>
</organism>
<feature type="compositionally biased region" description="Polar residues" evidence="1">
    <location>
        <begin position="42"/>
        <end position="55"/>
    </location>
</feature>
<dbReference type="STRING" id="10029.G3I176"/>
<accession>G3I176</accession>
<name>G3I176_CRIGR</name>